<accession>A0A444XH31</accession>
<keyword evidence="2 4" id="KW-0863">Zinc-finger</keyword>
<dbReference type="InterPro" id="IPR018289">
    <property type="entry name" value="MULE_transposase_dom"/>
</dbReference>
<evidence type="ECO:0000313" key="8">
    <source>
        <dbReference type="Proteomes" id="UP000289738"/>
    </source>
</evidence>
<dbReference type="PROSITE" id="PS50966">
    <property type="entry name" value="ZF_SWIM"/>
    <property type="match status" value="1"/>
</dbReference>
<dbReference type="EMBL" id="SDMP01000019">
    <property type="protein sequence ID" value="RYQ88720.1"/>
    <property type="molecule type" value="Genomic_DNA"/>
</dbReference>
<evidence type="ECO:0000256" key="2">
    <source>
        <dbReference type="ARBA" id="ARBA00022771"/>
    </source>
</evidence>
<dbReference type="GO" id="GO:0008270">
    <property type="term" value="F:zinc ion binding"/>
    <property type="evidence" value="ECO:0007669"/>
    <property type="project" value="UniProtKB-KW"/>
</dbReference>
<reference evidence="7 8" key="1">
    <citation type="submission" date="2019-01" db="EMBL/GenBank/DDBJ databases">
        <title>Sequencing of cultivated peanut Arachis hypogaea provides insights into genome evolution and oil improvement.</title>
        <authorList>
            <person name="Chen X."/>
        </authorList>
    </citation>
    <scope>NUCLEOTIDE SEQUENCE [LARGE SCALE GENOMIC DNA]</scope>
    <source>
        <strain evidence="8">cv. Fuhuasheng</strain>
        <tissue evidence="7">Leaves</tissue>
    </source>
</reference>
<dbReference type="AlphaFoldDB" id="A0A444XH31"/>
<dbReference type="InterPro" id="IPR007527">
    <property type="entry name" value="Znf_SWIM"/>
</dbReference>
<protein>
    <recommendedName>
        <fullName evidence="6">SWIM-type domain-containing protein</fullName>
    </recommendedName>
</protein>
<dbReference type="Proteomes" id="UP000289738">
    <property type="component" value="Chromosome B09"/>
</dbReference>
<dbReference type="InterPro" id="IPR058594">
    <property type="entry name" value="PB1-like_dom_pln"/>
</dbReference>
<dbReference type="Pfam" id="PF26130">
    <property type="entry name" value="PB1-like"/>
    <property type="match status" value="1"/>
</dbReference>
<feature type="compositionally biased region" description="Low complexity" evidence="5">
    <location>
        <begin position="878"/>
        <end position="897"/>
    </location>
</feature>
<evidence type="ECO:0000313" key="7">
    <source>
        <dbReference type="EMBL" id="RYQ88720.1"/>
    </source>
</evidence>
<comment type="caution">
    <text evidence="7">The sequence shown here is derived from an EMBL/GenBank/DDBJ whole genome shotgun (WGS) entry which is preliminary data.</text>
</comment>
<dbReference type="PANTHER" id="PTHR31973">
    <property type="entry name" value="POLYPROTEIN, PUTATIVE-RELATED"/>
    <property type="match status" value="1"/>
</dbReference>
<dbReference type="Pfam" id="PF04434">
    <property type="entry name" value="SWIM"/>
    <property type="match status" value="1"/>
</dbReference>
<dbReference type="Pfam" id="PF10551">
    <property type="entry name" value="MULE"/>
    <property type="match status" value="1"/>
</dbReference>
<feature type="compositionally biased region" description="Basic residues" evidence="5">
    <location>
        <begin position="766"/>
        <end position="775"/>
    </location>
</feature>
<evidence type="ECO:0000256" key="3">
    <source>
        <dbReference type="ARBA" id="ARBA00022833"/>
    </source>
</evidence>
<keyword evidence="1" id="KW-0479">Metal-binding</keyword>
<dbReference type="PANTHER" id="PTHR31973:SF187">
    <property type="entry name" value="MUTATOR TRANSPOSASE MUDRA PROTEIN"/>
    <property type="match status" value="1"/>
</dbReference>
<dbReference type="InterPro" id="IPR006564">
    <property type="entry name" value="Znf_PMZ"/>
</dbReference>
<feature type="compositionally biased region" description="Polar residues" evidence="5">
    <location>
        <begin position="198"/>
        <end position="212"/>
    </location>
</feature>
<feature type="region of interest" description="Disordered" evidence="5">
    <location>
        <begin position="761"/>
        <end position="792"/>
    </location>
</feature>
<keyword evidence="8" id="KW-1185">Reference proteome</keyword>
<evidence type="ECO:0000256" key="5">
    <source>
        <dbReference type="SAM" id="MobiDB-lite"/>
    </source>
</evidence>
<proteinExistence type="predicted"/>
<keyword evidence="3" id="KW-0862">Zinc</keyword>
<dbReference type="SMART" id="SM00575">
    <property type="entry name" value="ZnF_PMZ"/>
    <property type="match status" value="1"/>
</dbReference>
<organism evidence="7 8">
    <name type="scientific">Arachis hypogaea</name>
    <name type="common">Peanut</name>
    <dbReference type="NCBI Taxonomy" id="3818"/>
    <lineage>
        <taxon>Eukaryota</taxon>
        <taxon>Viridiplantae</taxon>
        <taxon>Streptophyta</taxon>
        <taxon>Embryophyta</taxon>
        <taxon>Tracheophyta</taxon>
        <taxon>Spermatophyta</taxon>
        <taxon>Magnoliopsida</taxon>
        <taxon>eudicotyledons</taxon>
        <taxon>Gunneridae</taxon>
        <taxon>Pentapetalae</taxon>
        <taxon>rosids</taxon>
        <taxon>fabids</taxon>
        <taxon>Fabales</taxon>
        <taxon>Fabaceae</taxon>
        <taxon>Papilionoideae</taxon>
        <taxon>50 kb inversion clade</taxon>
        <taxon>dalbergioids sensu lato</taxon>
        <taxon>Dalbergieae</taxon>
        <taxon>Pterocarpus clade</taxon>
        <taxon>Arachis</taxon>
    </lineage>
</organism>
<gene>
    <name evidence="7" type="ORF">Ahy_B09g095751</name>
</gene>
<feature type="compositionally biased region" description="Acidic residues" evidence="5">
    <location>
        <begin position="142"/>
        <end position="166"/>
    </location>
</feature>
<name>A0A444XH31_ARAHY</name>
<feature type="region of interest" description="Disordered" evidence="5">
    <location>
        <begin position="108"/>
        <end position="229"/>
    </location>
</feature>
<dbReference type="STRING" id="3818.A0A444XH31"/>
<evidence type="ECO:0000256" key="4">
    <source>
        <dbReference type="PROSITE-ProRule" id="PRU00325"/>
    </source>
</evidence>
<feature type="compositionally biased region" description="Low complexity" evidence="5">
    <location>
        <begin position="823"/>
        <end position="842"/>
    </location>
</feature>
<sequence>MEIVLEQGYVVENIAAMWYKSLNDETDVGLRMLHTDKDAMDMARIGMRDNMVELFVVHKDAAATTRKGCTIEEIEEIDGDEAAAPTADTIGPGPIVLHKAQLHKAQSVAQAKVGEKPNVVTKAQNDVLEDGDEERSEGSDFSGDEESEDDDYQPGIDDEGDSDEQWSENSSGDTDLHVAFDDSDDDWNADGGLYDVEVTTTKDPQRPKQSVPTEREQGEQSGSVNKGKEQVVAAGLRDEDDGYDSEGLWDVPVSDDEGDPLFRRYPMYKGLKNMKEYKWEVGTMYVDRNAFKECVTSYAVHSGRGIWFSKCDSHRCKAVCKEGCKWFAYCHKMKREDSWQLTSCYKKHTCSKATKIGIMSSQWLSKAFMKKICENPKIKLRSLIKKAHSKWNVDLTMTKAARVKQQALDEINGTYGEQYRRIHDYAAELLRSNPGSTVQIQVERPPEFELETPPPGTDLRPQFQRIYICLEACKRSFMVCRPMIGLDGCFIKTPYGGQLLTAIGWDPNDQILPIAYAVVEAETKDSWRWFLLNLCDDLGVDKIRWCTFMSDQQKGLIPTFDELLPGIDHRFCVRHLYSNFRKRFPGVQLKIMMWKAAKATYVQEWERRMKEIQQVDQGAYNHLMEIPAKYWSKSRQSIVTYAGEILPKINKKIEREFDKGGEWLAIYAGRDKYEVSSSQGNRAKFVVDLNLHECSCRKFQLTGYPCEHAMSCIRKMCLDVKNYVNKCYRKQTYVDCYQHVIYPLNGPNLWSRTENDDVLPPVFRKPIGRPKLRRNKTGDEPRNNGPLSKLARTGQQQKCSYCFALGHNKRTCPRKRKMEAAAKKQNATAQAKKGAKKGAGTTRTPKPNKIPAKTTTQLATRLQPKRKSSTQVGGSQESQTSSKRARCSSSASQPQPSIATVTSPSRRSLRFMAKTPPRAWKALG</sequence>
<evidence type="ECO:0000256" key="1">
    <source>
        <dbReference type="ARBA" id="ARBA00022723"/>
    </source>
</evidence>
<feature type="region of interest" description="Disordered" evidence="5">
    <location>
        <begin position="813"/>
        <end position="924"/>
    </location>
</feature>
<feature type="domain" description="SWIM-type" evidence="6">
    <location>
        <begin position="685"/>
        <end position="717"/>
    </location>
</feature>
<evidence type="ECO:0000259" key="6">
    <source>
        <dbReference type="PROSITE" id="PS50966"/>
    </source>
</evidence>